<organism evidence="3 4">
    <name type="scientific">Myxozyma melibiosi</name>
    <dbReference type="NCBI Taxonomy" id="54550"/>
    <lineage>
        <taxon>Eukaryota</taxon>
        <taxon>Fungi</taxon>
        <taxon>Dikarya</taxon>
        <taxon>Ascomycota</taxon>
        <taxon>Saccharomycotina</taxon>
        <taxon>Lipomycetes</taxon>
        <taxon>Lipomycetales</taxon>
        <taxon>Lipomycetaceae</taxon>
        <taxon>Myxozyma</taxon>
    </lineage>
</organism>
<dbReference type="Proteomes" id="UP001498771">
    <property type="component" value="Unassembled WGS sequence"/>
</dbReference>
<dbReference type="InterPro" id="IPR048627">
    <property type="entry name" value="Sec10_HB"/>
</dbReference>
<evidence type="ECO:0000259" key="2">
    <source>
        <dbReference type="Pfam" id="PF07393"/>
    </source>
</evidence>
<feature type="region of interest" description="Disordered" evidence="1">
    <location>
        <begin position="1"/>
        <end position="27"/>
    </location>
</feature>
<dbReference type="PANTHER" id="PTHR12100:SF0">
    <property type="entry name" value="EXOCYST COMPLEX COMPONENT 5"/>
    <property type="match status" value="1"/>
</dbReference>
<keyword evidence="4" id="KW-1185">Reference proteome</keyword>
<reference evidence="3 4" key="1">
    <citation type="submission" date="2024-03" db="EMBL/GenBank/DDBJ databases">
        <title>Genome-scale model development and genomic sequencing of the oleaginous clade Lipomyces.</title>
        <authorList>
            <consortium name="Lawrence Berkeley National Laboratory"/>
            <person name="Czajka J.J."/>
            <person name="Han Y."/>
            <person name="Kim J."/>
            <person name="Mondo S.J."/>
            <person name="Hofstad B.A."/>
            <person name="Robles A."/>
            <person name="Haridas S."/>
            <person name="Riley R."/>
            <person name="LaButti K."/>
            <person name="Pangilinan J."/>
            <person name="Andreopoulos W."/>
            <person name="Lipzen A."/>
            <person name="Yan J."/>
            <person name="Wang M."/>
            <person name="Ng V."/>
            <person name="Grigoriev I.V."/>
            <person name="Spatafora J.W."/>
            <person name="Magnuson J.K."/>
            <person name="Baker S.E."/>
            <person name="Pomraning K.R."/>
        </authorList>
    </citation>
    <scope>NUCLEOTIDE SEQUENCE [LARGE SCALE GENOMIC DNA]</scope>
    <source>
        <strain evidence="3 4">Phaff 52-87</strain>
    </source>
</reference>
<evidence type="ECO:0000313" key="4">
    <source>
        <dbReference type="Proteomes" id="UP001498771"/>
    </source>
</evidence>
<evidence type="ECO:0000313" key="3">
    <source>
        <dbReference type="EMBL" id="KAK7202539.1"/>
    </source>
</evidence>
<name>A0ABR1EY52_9ASCO</name>
<evidence type="ECO:0000256" key="1">
    <source>
        <dbReference type="SAM" id="MobiDB-lite"/>
    </source>
</evidence>
<protein>
    <submittedName>
        <fullName evidence="3">Exocyst complex component Sec10-domain-containing protein</fullName>
    </submittedName>
</protein>
<dbReference type="Pfam" id="PF07393">
    <property type="entry name" value="Sec10_HB"/>
    <property type="match status" value="1"/>
</dbReference>
<comment type="caution">
    <text evidence="3">The sequence shown here is derived from an EMBL/GenBank/DDBJ whole genome shotgun (WGS) entry which is preliminary data.</text>
</comment>
<sequence>MAEYQPASAAPQRTSTGGTASYPGSMDATEADAVPSLDDARLFVGWLSESVARAAQLSSKIEIPQYAKDLLLVLIESLGSLYIEVALDHTTDRLAQEKISDTLSDTIDRLLPACTDILQLISNTANKLLMELAADSSATRKEMSQVLMDYVAAVERKIKTLETAKAAQQAALASASLHAGGGSKRRWKNLRGGN</sequence>
<accession>A0ABR1EY52</accession>
<dbReference type="InterPro" id="IPR009976">
    <property type="entry name" value="Sec10-like"/>
</dbReference>
<dbReference type="PANTHER" id="PTHR12100">
    <property type="entry name" value="SEC10"/>
    <property type="match status" value="1"/>
</dbReference>
<feature type="domain" description="Exocyst complex component Sec10-like alpha-helical bundle" evidence="2">
    <location>
        <begin position="28"/>
        <end position="161"/>
    </location>
</feature>
<dbReference type="EMBL" id="JBBJBU010000016">
    <property type="protein sequence ID" value="KAK7202539.1"/>
    <property type="molecule type" value="Genomic_DNA"/>
</dbReference>
<proteinExistence type="predicted"/>
<dbReference type="GeneID" id="90039228"/>
<dbReference type="RefSeq" id="XP_064765572.1">
    <property type="nucleotide sequence ID" value="XM_064913716.1"/>
</dbReference>
<gene>
    <name evidence="3" type="ORF">BZA70DRAFT_285313</name>
</gene>